<evidence type="ECO:0000256" key="1">
    <source>
        <dbReference type="ARBA" id="ARBA00004651"/>
    </source>
</evidence>
<dbReference type="GO" id="GO:0005254">
    <property type="term" value="F:chloride channel activity"/>
    <property type="evidence" value="ECO:0007669"/>
    <property type="project" value="InterPro"/>
</dbReference>
<sequence length="537" mass="59955">MPRRTTTVGQHTLLPAADSSNEIIVPLVPTRSFFAWTFGRGTAIWRIWPAVLLHTAFAALVVTLSLRGLIRLSIPNVLLTLLGVVIGFVISYRAMSGYDRYWQGRSMWTDVIRQSRTFARFIWYHVPLKIENEQNNGQEQTKEDKAKAKTEKLKVVQRVMAEKRMALDLIEAFSVAVKHHLRGEKGIYYQDLYPLVKPLHDHSNHHRQPTKPLGPSEREPTVTIRQPAHISDPVIPPINGYGATKMSRPGNHSHTSHFSVSSHSSDADEHSPLLPGMLAAAKQGLVGNVSSDLIPFAGLVSDLAACFRRDARTAPPAGDVEAAEQMREADALGGMSERHYWTHAKHRPRIAGGGQNVPLQIVRCLSTWLSVCEERGCVPGTTLGNMFGCLSAFEDSLANMEKILTTPLPFMFSVHINTVWLYLFALPFQLVDLFQWYTIPGVCIASFIYLGFVASGEEIEQPFGYDENDLDLDLFCREVIHADIVHLKRTPTRNVFLGAHHAGDEVVVDASEEDEDRLGRRGRIEEVFGVVKNVGED</sequence>
<dbReference type="PANTHER" id="PTHR33281">
    <property type="entry name" value="UPF0187 PROTEIN YNEE"/>
    <property type="match status" value="1"/>
</dbReference>
<keyword evidence="3" id="KW-1003">Cell membrane</keyword>
<evidence type="ECO:0000256" key="2">
    <source>
        <dbReference type="ARBA" id="ARBA00022448"/>
    </source>
</evidence>
<dbReference type="GO" id="GO:0005886">
    <property type="term" value="C:plasma membrane"/>
    <property type="evidence" value="ECO:0007669"/>
    <property type="project" value="UniProtKB-SubCell"/>
</dbReference>
<dbReference type="AlphaFoldDB" id="A0A9P3GLA4"/>
<feature type="region of interest" description="Disordered" evidence="8">
    <location>
        <begin position="247"/>
        <end position="271"/>
    </location>
</feature>
<protein>
    <submittedName>
        <fullName evidence="10">Bestrophin, RFP-TM, chloride channel-domain-containing protein</fullName>
    </submittedName>
</protein>
<name>A0A9P3GLA4_9APHY</name>
<keyword evidence="7 9" id="KW-0472">Membrane</keyword>
<evidence type="ECO:0000256" key="3">
    <source>
        <dbReference type="ARBA" id="ARBA00022475"/>
    </source>
</evidence>
<comment type="caution">
    <text evidence="10">The sequence shown here is derived from an EMBL/GenBank/DDBJ whole genome shotgun (WGS) entry which is preliminary data.</text>
</comment>
<comment type="subcellular location">
    <subcellularLocation>
        <location evidence="1">Cell membrane</location>
        <topology evidence="1">Multi-pass membrane protein</topology>
    </subcellularLocation>
</comment>
<keyword evidence="6" id="KW-0406">Ion transport</keyword>
<reference evidence="10 11" key="1">
    <citation type="submission" date="2021-08" db="EMBL/GenBank/DDBJ databases">
        <title>Draft Genome Sequence of Phanerochaete sordida strain YK-624.</title>
        <authorList>
            <person name="Mori T."/>
            <person name="Dohra H."/>
            <person name="Suzuki T."/>
            <person name="Kawagishi H."/>
            <person name="Hirai H."/>
        </authorList>
    </citation>
    <scope>NUCLEOTIDE SEQUENCE [LARGE SCALE GENOMIC DNA]</scope>
    <source>
        <strain evidence="10 11">YK-624</strain>
    </source>
</reference>
<evidence type="ECO:0000256" key="4">
    <source>
        <dbReference type="ARBA" id="ARBA00022692"/>
    </source>
</evidence>
<dbReference type="OrthoDB" id="1368at2759"/>
<keyword evidence="5 9" id="KW-1133">Transmembrane helix</keyword>
<feature type="transmembrane region" description="Helical" evidence="9">
    <location>
        <begin position="76"/>
        <end position="95"/>
    </location>
</feature>
<dbReference type="InterPro" id="IPR044669">
    <property type="entry name" value="YneE/VCCN1/2-like"/>
</dbReference>
<feature type="transmembrane region" description="Helical" evidence="9">
    <location>
        <begin position="47"/>
        <end position="70"/>
    </location>
</feature>
<evidence type="ECO:0000256" key="5">
    <source>
        <dbReference type="ARBA" id="ARBA00022989"/>
    </source>
</evidence>
<evidence type="ECO:0000256" key="6">
    <source>
        <dbReference type="ARBA" id="ARBA00023065"/>
    </source>
</evidence>
<keyword evidence="2" id="KW-0813">Transport</keyword>
<proteinExistence type="predicted"/>
<evidence type="ECO:0000256" key="7">
    <source>
        <dbReference type="ARBA" id="ARBA00023136"/>
    </source>
</evidence>
<dbReference type="Proteomes" id="UP000703269">
    <property type="component" value="Unassembled WGS sequence"/>
</dbReference>
<evidence type="ECO:0000313" key="10">
    <source>
        <dbReference type="EMBL" id="GJE97567.1"/>
    </source>
</evidence>
<keyword evidence="11" id="KW-1185">Reference proteome</keyword>
<organism evidence="10 11">
    <name type="scientific">Phanerochaete sordida</name>
    <dbReference type="NCBI Taxonomy" id="48140"/>
    <lineage>
        <taxon>Eukaryota</taxon>
        <taxon>Fungi</taxon>
        <taxon>Dikarya</taxon>
        <taxon>Basidiomycota</taxon>
        <taxon>Agaricomycotina</taxon>
        <taxon>Agaricomycetes</taxon>
        <taxon>Polyporales</taxon>
        <taxon>Phanerochaetaceae</taxon>
        <taxon>Phanerochaete</taxon>
    </lineage>
</organism>
<feature type="transmembrane region" description="Helical" evidence="9">
    <location>
        <begin position="434"/>
        <end position="454"/>
    </location>
</feature>
<evidence type="ECO:0000256" key="9">
    <source>
        <dbReference type="SAM" id="Phobius"/>
    </source>
</evidence>
<feature type="compositionally biased region" description="Low complexity" evidence="8">
    <location>
        <begin position="252"/>
        <end position="264"/>
    </location>
</feature>
<keyword evidence="4 9" id="KW-0812">Transmembrane</keyword>
<feature type="region of interest" description="Disordered" evidence="8">
    <location>
        <begin position="199"/>
        <end position="220"/>
    </location>
</feature>
<evidence type="ECO:0000313" key="11">
    <source>
        <dbReference type="Proteomes" id="UP000703269"/>
    </source>
</evidence>
<accession>A0A9P3GLA4</accession>
<gene>
    <name evidence="10" type="ORF">PsYK624_137880</name>
</gene>
<feature type="transmembrane region" description="Helical" evidence="9">
    <location>
        <begin position="408"/>
        <end position="428"/>
    </location>
</feature>
<dbReference type="Pfam" id="PF25539">
    <property type="entry name" value="Bestrophin_2"/>
    <property type="match status" value="2"/>
</dbReference>
<evidence type="ECO:0000256" key="8">
    <source>
        <dbReference type="SAM" id="MobiDB-lite"/>
    </source>
</evidence>
<dbReference type="EMBL" id="BPQB01000073">
    <property type="protein sequence ID" value="GJE97567.1"/>
    <property type="molecule type" value="Genomic_DNA"/>
</dbReference>
<dbReference type="PANTHER" id="PTHR33281:SF19">
    <property type="entry name" value="VOLTAGE-DEPENDENT ANION CHANNEL-FORMING PROTEIN YNEE"/>
    <property type="match status" value="1"/>
</dbReference>